<dbReference type="Pfam" id="PF08291">
    <property type="entry name" value="Peptidase_M15_3"/>
    <property type="match status" value="1"/>
</dbReference>
<evidence type="ECO:0000259" key="2">
    <source>
        <dbReference type="Pfam" id="PF08291"/>
    </source>
</evidence>
<sequence length="325" mass="35343">MQNLGRLSVYLKGISYMNKMKSMIATALGVSGLAFSSGTAHAADRVGFTISFQGITSDLSILMTSVMPSETLIMKSQASPTVAAGDLSFSDKGWKWQAPSEPGRHEMTFDKDGEKITLQIFVLTPFKNAENASLNGYKIGAYRKTLFKDLPTYAAPRGFIDLSDGPADLKISPHFTLGQFICKQQPGHDPTYLLVRPETLIKLETLLEAAAARGWKADTLHVMSGFRTPHYNRSIGNRTTSSRHLYGGAADVWLDGDGDGRMDDLNGDGKIDKDDARKLASLAESLAKKGGRDWPFGGIGIYGSTSAHGPFIHIDSRGYSARWGR</sequence>
<comment type="caution">
    <text evidence="3">The sequence shown here is derived from an EMBL/GenBank/DDBJ whole genome shotgun (WGS) entry which is preliminary data.</text>
</comment>
<feature type="chain" id="PRO_5037678719" description="Peptidase M15A C-terminal domain-containing protein" evidence="1">
    <location>
        <begin position="43"/>
        <end position="325"/>
    </location>
</feature>
<evidence type="ECO:0000313" key="3">
    <source>
        <dbReference type="EMBL" id="GGX75488.1"/>
    </source>
</evidence>
<evidence type="ECO:0000256" key="1">
    <source>
        <dbReference type="SAM" id="SignalP"/>
    </source>
</evidence>
<dbReference type="Proteomes" id="UP000600865">
    <property type="component" value="Unassembled WGS sequence"/>
</dbReference>
<dbReference type="Gene3D" id="3.30.1380.10">
    <property type="match status" value="1"/>
</dbReference>
<name>A0A918KTL0_9PROT</name>
<dbReference type="EMBL" id="BMYV01000003">
    <property type="protein sequence ID" value="GGX75488.1"/>
    <property type="molecule type" value="Genomic_DNA"/>
</dbReference>
<dbReference type="SUPFAM" id="SSF55166">
    <property type="entry name" value="Hedgehog/DD-peptidase"/>
    <property type="match status" value="1"/>
</dbReference>
<feature type="domain" description="Peptidase M15A C-terminal" evidence="2">
    <location>
        <begin position="174"/>
        <end position="257"/>
    </location>
</feature>
<proteinExistence type="predicted"/>
<evidence type="ECO:0000313" key="4">
    <source>
        <dbReference type="Proteomes" id="UP000600865"/>
    </source>
</evidence>
<dbReference type="AlphaFoldDB" id="A0A918KTL0"/>
<protein>
    <recommendedName>
        <fullName evidence="2">Peptidase M15A C-terminal domain-containing protein</fullName>
    </recommendedName>
</protein>
<reference evidence="3 4" key="1">
    <citation type="journal article" date="2014" name="Int. J. Syst. Evol. Microbiol.">
        <title>Complete genome sequence of Corynebacterium casei LMG S-19264T (=DSM 44701T), isolated from a smear-ripened cheese.</title>
        <authorList>
            <consortium name="US DOE Joint Genome Institute (JGI-PGF)"/>
            <person name="Walter F."/>
            <person name="Albersmeier A."/>
            <person name="Kalinowski J."/>
            <person name="Ruckert C."/>
        </authorList>
    </citation>
    <scope>NUCLEOTIDE SEQUENCE [LARGE SCALE GENOMIC DNA]</scope>
    <source>
        <strain evidence="3 4">KCTC 23968</strain>
    </source>
</reference>
<organism evidence="3 4">
    <name type="scientific">Litorimonas cladophorae</name>
    <dbReference type="NCBI Taxonomy" id="1220491"/>
    <lineage>
        <taxon>Bacteria</taxon>
        <taxon>Pseudomonadati</taxon>
        <taxon>Pseudomonadota</taxon>
        <taxon>Alphaproteobacteria</taxon>
        <taxon>Maricaulales</taxon>
        <taxon>Robiginitomaculaceae</taxon>
    </lineage>
</organism>
<gene>
    <name evidence="3" type="ORF">GCM10011309_27150</name>
</gene>
<feature type="signal peptide" evidence="1">
    <location>
        <begin position="1"/>
        <end position="42"/>
    </location>
</feature>
<dbReference type="InterPro" id="IPR009045">
    <property type="entry name" value="Zn_M74/Hedgehog-like"/>
</dbReference>
<accession>A0A918KTL0</accession>
<keyword evidence="1" id="KW-0732">Signal</keyword>
<dbReference type="InterPro" id="IPR013230">
    <property type="entry name" value="Peptidase_M15A_C"/>
</dbReference>
<keyword evidence="4" id="KW-1185">Reference proteome</keyword>